<organism evidence="2">
    <name type="scientific">Strongyloides stercoralis</name>
    <name type="common">Threadworm</name>
    <dbReference type="NCBI Taxonomy" id="6248"/>
    <lineage>
        <taxon>Eukaryota</taxon>
        <taxon>Metazoa</taxon>
        <taxon>Ecdysozoa</taxon>
        <taxon>Nematoda</taxon>
        <taxon>Chromadorea</taxon>
        <taxon>Rhabditida</taxon>
        <taxon>Tylenchina</taxon>
        <taxon>Panagrolaimomorpha</taxon>
        <taxon>Strongyloidoidea</taxon>
        <taxon>Strongyloididae</taxon>
        <taxon>Strongyloides</taxon>
    </lineage>
</organism>
<keyword evidence="1" id="KW-1185">Reference proteome</keyword>
<dbReference type="WBParaSite" id="TCONS_00016318.p1">
    <property type="protein sequence ID" value="TCONS_00016318.p1"/>
    <property type="gene ID" value="XLOC_010897"/>
</dbReference>
<dbReference type="SUPFAM" id="SSF56672">
    <property type="entry name" value="DNA/RNA polymerases"/>
    <property type="match status" value="1"/>
</dbReference>
<sequence length="126" mass="14906">MKKKQPLSIDELLSISEIPSKVKNLVLQYKKVFYEYMNDPGKYKGSIKHEINLKENFKIVKHTLRKYKLEQEKAMISILDDMIKDKQIESSKSRWVSPVVMVRKKTADWGKVVDYREVNNITKDET</sequence>
<dbReference type="PANTHER" id="PTHR24559">
    <property type="entry name" value="TRANSPOSON TY3-I GAG-POL POLYPROTEIN"/>
    <property type="match status" value="1"/>
</dbReference>
<dbReference type="Proteomes" id="UP000035681">
    <property type="component" value="Unplaced"/>
</dbReference>
<dbReference type="Gene3D" id="3.10.10.10">
    <property type="entry name" value="HIV Type 1 Reverse Transcriptase, subunit A, domain 1"/>
    <property type="match status" value="1"/>
</dbReference>
<name>A0A0K0EA92_STRER</name>
<proteinExistence type="predicted"/>
<evidence type="ECO:0000313" key="2">
    <source>
        <dbReference type="WBParaSite" id="SSTP_0000641900.1"/>
    </source>
</evidence>
<evidence type="ECO:0000313" key="1">
    <source>
        <dbReference type="Proteomes" id="UP000035681"/>
    </source>
</evidence>
<dbReference type="STRING" id="6248.A0A0K0EA92"/>
<reference evidence="2" key="1">
    <citation type="submission" date="2015-08" db="UniProtKB">
        <authorList>
            <consortium name="WormBaseParasite"/>
        </authorList>
    </citation>
    <scope>IDENTIFICATION</scope>
</reference>
<accession>A0A0K0EA92</accession>
<dbReference type="PANTHER" id="PTHR24559:SF444">
    <property type="entry name" value="REVERSE TRANSCRIPTASE DOMAIN-CONTAINING PROTEIN"/>
    <property type="match status" value="1"/>
</dbReference>
<dbReference type="WBParaSite" id="SSTP_0000641900.1">
    <property type="protein sequence ID" value="SSTP_0000641900.1"/>
    <property type="gene ID" value="SSTP_0000641900"/>
</dbReference>
<protein>
    <submittedName>
        <fullName evidence="2">Integrase catalytic domain-containing protein</fullName>
    </submittedName>
</protein>
<dbReference type="InterPro" id="IPR053134">
    <property type="entry name" value="RNA-dir_DNA_polymerase"/>
</dbReference>
<dbReference type="AlphaFoldDB" id="A0A0K0EA92"/>
<dbReference type="InterPro" id="IPR043502">
    <property type="entry name" value="DNA/RNA_pol_sf"/>
</dbReference>